<gene>
    <name evidence="1" type="ORF">IHE45_10G049200</name>
</gene>
<accession>A0ACB7VAF3</accession>
<name>A0ACB7VAF3_DIOAL</name>
<reference evidence="2" key="1">
    <citation type="journal article" date="2022" name="Nat. Commun.">
        <title>Chromosome evolution and the genetic basis of agronomically important traits in greater yam.</title>
        <authorList>
            <person name="Bredeson J.V."/>
            <person name="Lyons J.B."/>
            <person name="Oniyinde I.O."/>
            <person name="Okereke N.R."/>
            <person name="Kolade O."/>
            <person name="Nnabue I."/>
            <person name="Nwadili C.O."/>
            <person name="Hribova E."/>
            <person name="Parker M."/>
            <person name="Nwogha J."/>
            <person name="Shu S."/>
            <person name="Carlson J."/>
            <person name="Kariba R."/>
            <person name="Muthemba S."/>
            <person name="Knop K."/>
            <person name="Barton G.J."/>
            <person name="Sherwood A.V."/>
            <person name="Lopez-Montes A."/>
            <person name="Asiedu R."/>
            <person name="Jamnadass R."/>
            <person name="Muchugi A."/>
            <person name="Goodstein D."/>
            <person name="Egesi C.N."/>
            <person name="Featherston J."/>
            <person name="Asfaw A."/>
            <person name="Simpson G.G."/>
            <person name="Dolezel J."/>
            <person name="Hendre P.S."/>
            <person name="Van Deynze A."/>
            <person name="Kumar P.L."/>
            <person name="Obidiegwu J.E."/>
            <person name="Bhattacharjee R."/>
            <person name="Rokhsar D.S."/>
        </authorList>
    </citation>
    <scope>NUCLEOTIDE SEQUENCE [LARGE SCALE GENOMIC DNA]</scope>
    <source>
        <strain evidence="2">cv. TDa95/00328</strain>
    </source>
</reference>
<evidence type="ECO:0000313" key="2">
    <source>
        <dbReference type="Proteomes" id="UP000827976"/>
    </source>
</evidence>
<dbReference type="EMBL" id="CM037020">
    <property type="protein sequence ID" value="KAH7670757.1"/>
    <property type="molecule type" value="Genomic_DNA"/>
</dbReference>
<dbReference type="Proteomes" id="UP000827976">
    <property type="component" value="Chromosome 10"/>
</dbReference>
<evidence type="ECO:0000313" key="1">
    <source>
        <dbReference type="EMBL" id="KAH7670757.1"/>
    </source>
</evidence>
<organism evidence="1 2">
    <name type="scientific">Dioscorea alata</name>
    <name type="common">Purple yam</name>
    <dbReference type="NCBI Taxonomy" id="55571"/>
    <lineage>
        <taxon>Eukaryota</taxon>
        <taxon>Viridiplantae</taxon>
        <taxon>Streptophyta</taxon>
        <taxon>Embryophyta</taxon>
        <taxon>Tracheophyta</taxon>
        <taxon>Spermatophyta</taxon>
        <taxon>Magnoliopsida</taxon>
        <taxon>Liliopsida</taxon>
        <taxon>Dioscoreales</taxon>
        <taxon>Dioscoreaceae</taxon>
        <taxon>Dioscorea</taxon>
    </lineage>
</organism>
<proteinExistence type="predicted"/>
<comment type="caution">
    <text evidence="1">The sequence shown here is derived from an EMBL/GenBank/DDBJ whole genome shotgun (WGS) entry which is preliminary data.</text>
</comment>
<keyword evidence="2" id="KW-1185">Reference proteome</keyword>
<sequence length="91" mass="11144">MDKDYVGEEKMVKEMTSQEEDLIHRLHRLLGDRWEMIAGRIQNRRAEEVEEYWRKMEKKRRKEVEIIKPIAFRISSSFKFTMNSVDQETDH</sequence>
<protein>
    <submittedName>
        <fullName evidence="1">SANT/Myb domain-containing protein</fullName>
    </submittedName>
</protein>